<dbReference type="PRINTS" id="PR00096">
    <property type="entry name" value="GATASE"/>
</dbReference>
<gene>
    <name evidence="3" type="ORF">ACFOND_00070</name>
</gene>
<dbReference type="SUPFAM" id="SSF52317">
    <property type="entry name" value="Class I glutamine amidotransferase-like"/>
    <property type="match status" value="1"/>
</dbReference>
<comment type="caution">
    <text evidence="3">The sequence shown here is derived from an EMBL/GenBank/DDBJ whole genome shotgun (WGS) entry which is preliminary data.</text>
</comment>
<sequence length="222" mass="24711">MNVLIIDNYDSFTYNLYQFIGEILESEKNQGNLDSFNITVKRNNEMTLEDVKALNADRIIISPGPGSPDDPTYFGICADVIRELGKTTPLLGVCLGMQGIVHCFGGNVVKAPLPMHGKISPVNHDNSSVFYNLPDQLEVMRYHSLIAEASTLPECLRVTSTVGELTANDFNNREKLKSLKEFELMGVQHTDYPIHGIQFHPESFATEGGKDLIKNFLFRAGD</sequence>
<dbReference type="InterPro" id="IPR006221">
    <property type="entry name" value="TrpG/PapA_dom"/>
</dbReference>
<keyword evidence="1" id="KW-0315">Glutamine amidotransferase</keyword>
<organism evidence="3 4">
    <name type="scientific">Reinekea marina</name>
    <dbReference type="NCBI Taxonomy" id="1310421"/>
    <lineage>
        <taxon>Bacteria</taxon>
        <taxon>Pseudomonadati</taxon>
        <taxon>Pseudomonadota</taxon>
        <taxon>Gammaproteobacteria</taxon>
        <taxon>Oceanospirillales</taxon>
        <taxon>Saccharospirillaceae</taxon>
        <taxon>Reinekea</taxon>
    </lineage>
</organism>
<dbReference type="EMBL" id="JBHRYN010000002">
    <property type="protein sequence ID" value="MFC3700016.1"/>
    <property type="molecule type" value="Genomic_DNA"/>
</dbReference>
<dbReference type="PROSITE" id="PS51273">
    <property type="entry name" value="GATASE_TYPE_1"/>
    <property type="match status" value="1"/>
</dbReference>
<name>A0ABV7WL23_9GAMM</name>
<dbReference type="PANTHER" id="PTHR43418:SF4">
    <property type="entry name" value="MULTIFUNCTIONAL TRYPTOPHAN BIOSYNTHESIS PROTEIN"/>
    <property type="match status" value="1"/>
</dbReference>
<evidence type="ECO:0000259" key="2">
    <source>
        <dbReference type="Pfam" id="PF00117"/>
    </source>
</evidence>
<dbReference type="Pfam" id="PF00117">
    <property type="entry name" value="GATase"/>
    <property type="match status" value="1"/>
</dbReference>
<evidence type="ECO:0000256" key="1">
    <source>
        <dbReference type="ARBA" id="ARBA00022962"/>
    </source>
</evidence>
<dbReference type="PANTHER" id="PTHR43418">
    <property type="entry name" value="MULTIFUNCTIONAL TRYPTOPHAN BIOSYNTHESIS PROTEIN-RELATED"/>
    <property type="match status" value="1"/>
</dbReference>
<dbReference type="InterPro" id="IPR017926">
    <property type="entry name" value="GATASE"/>
</dbReference>
<dbReference type="CDD" id="cd01743">
    <property type="entry name" value="GATase1_Anthranilate_Synthase"/>
    <property type="match status" value="1"/>
</dbReference>
<dbReference type="Proteomes" id="UP001595710">
    <property type="component" value="Unassembled WGS sequence"/>
</dbReference>
<proteinExistence type="predicted"/>
<dbReference type="RefSeq" id="WP_290282989.1">
    <property type="nucleotide sequence ID" value="NZ_JAUFQI010000001.1"/>
</dbReference>
<dbReference type="NCBIfam" id="TIGR00566">
    <property type="entry name" value="trpG_papA"/>
    <property type="match status" value="1"/>
</dbReference>
<dbReference type="InterPro" id="IPR029062">
    <property type="entry name" value="Class_I_gatase-like"/>
</dbReference>
<keyword evidence="4" id="KW-1185">Reference proteome</keyword>
<evidence type="ECO:0000313" key="3">
    <source>
        <dbReference type="EMBL" id="MFC3700016.1"/>
    </source>
</evidence>
<protein>
    <submittedName>
        <fullName evidence="3">Anthranilate synthase component II</fullName>
    </submittedName>
</protein>
<reference evidence="4" key="1">
    <citation type="journal article" date="2019" name="Int. J. Syst. Evol. Microbiol.">
        <title>The Global Catalogue of Microorganisms (GCM) 10K type strain sequencing project: providing services to taxonomists for standard genome sequencing and annotation.</title>
        <authorList>
            <consortium name="The Broad Institute Genomics Platform"/>
            <consortium name="The Broad Institute Genome Sequencing Center for Infectious Disease"/>
            <person name="Wu L."/>
            <person name="Ma J."/>
        </authorList>
    </citation>
    <scope>NUCLEOTIDE SEQUENCE [LARGE SCALE GENOMIC DNA]</scope>
    <source>
        <strain evidence="4">CECT 8288</strain>
    </source>
</reference>
<dbReference type="PRINTS" id="PR00097">
    <property type="entry name" value="ANTSNTHASEII"/>
</dbReference>
<accession>A0ABV7WL23</accession>
<feature type="domain" description="Glutamine amidotransferase" evidence="2">
    <location>
        <begin position="4"/>
        <end position="219"/>
    </location>
</feature>
<dbReference type="Gene3D" id="3.40.50.880">
    <property type="match status" value="1"/>
</dbReference>
<evidence type="ECO:0000313" key="4">
    <source>
        <dbReference type="Proteomes" id="UP001595710"/>
    </source>
</evidence>
<dbReference type="InterPro" id="IPR050472">
    <property type="entry name" value="Anth_synth/Amidotransfase"/>
</dbReference>